<dbReference type="InterPro" id="IPR029044">
    <property type="entry name" value="Nucleotide-diphossugar_trans"/>
</dbReference>
<evidence type="ECO:0000313" key="7">
    <source>
        <dbReference type="EMBL" id="WOK95108.1"/>
    </source>
</evidence>
<dbReference type="SUPFAM" id="SSF53448">
    <property type="entry name" value="Nucleotide-diphospho-sugar transferases"/>
    <property type="match status" value="1"/>
</dbReference>
<dbReference type="InterPro" id="IPR050748">
    <property type="entry name" value="Glycosyltrans_8_dom-fam"/>
</dbReference>
<evidence type="ECO:0000313" key="8">
    <source>
        <dbReference type="Proteomes" id="UP001327560"/>
    </source>
</evidence>
<evidence type="ECO:0000256" key="1">
    <source>
        <dbReference type="ARBA" id="ARBA00004877"/>
    </source>
</evidence>
<dbReference type="Gene3D" id="3.90.550.10">
    <property type="entry name" value="Spore Coat Polysaccharide Biosynthesis Protein SpsA, Chain A"/>
    <property type="match status" value="1"/>
</dbReference>
<sequence>MTIDAAYLRGSLASVLSILRHSSCPESNAFHFLATRPRRFRRAVAASFLSFTFDVYRFDPDLVRGRISSSIRRSPDQLLNYARIYLADILPSSVRRVIYFDSDPSSSPPSTATPTSLPTSQIASGPIRSSPAPSPAATAPLATSTPGSW</sequence>
<dbReference type="EMBL" id="CP136890">
    <property type="protein sequence ID" value="WOK95108.1"/>
    <property type="molecule type" value="Genomic_DNA"/>
</dbReference>
<reference evidence="7 8" key="1">
    <citation type="submission" date="2023-10" db="EMBL/GenBank/DDBJ databases">
        <title>Chromosome-scale genome assembly provides insights into flower coloration mechanisms of Canna indica.</title>
        <authorList>
            <person name="Li C."/>
        </authorList>
    </citation>
    <scope>NUCLEOTIDE SEQUENCE [LARGE SCALE GENOMIC DNA]</scope>
    <source>
        <tissue evidence="7">Flower</tissue>
    </source>
</reference>
<dbReference type="GO" id="GO:0016757">
    <property type="term" value="F:glycosyltransferase activity"/>
    <property type="evidence" value="ECO:0007669"/>
    <property type="project" value="UniProtKB-KW"/>
</dbReference>
<proteinExistence type="inferred from homology"/>
<evidence type="ECO:0000256" key="2">
    <source>
        <dbReference type="ARBA" id="ARBA00006351"/>
    </source>
</evidence>
<keyword evidence="4" id="KW-0808">Transferase</keyword>
<protein>
    <recommendedName>
        <fullName evidence="5">Hexosyltransferase</fullName>
        <ecNumber evidence="5">2.4.1.-</ecNumber>
    </recommendedName>
</protein>
<dbReference type="AlphaFoldDB" id="A0AAQ3Q257"/>
<accession>A0AAQ3Q257</accession>
<keyword evidence="8" id="KW-1185">Reference proteome</keyword>
<name>A0AAQ3Q257_9LILI</name>
<dbReference type="Proteomes" id="UP001327560">
    <property type="component" value="Chromosome 1"/>
</dbReference>
<gene>
    <name evidence="7" type="ORF">Cni_G03815</name>
</gene>
<dbReference type="PANTHER" id="PTHR13778">
    <property type="entry name" value="GLYCOSYLTRANSFERASE 8 DOMAIN-CONTAINING PROTEIN"/>
    <property type="match status" value="1"/>
</dbReference>
<feature type="region of interest" description="Disordered" evidence="6">
    <location>
        <begin position="103"/>
        <end position="149"/>
    </location>
</feature>
<evidence type="ECO:0000256" key="3">
    <source>
        <dbReference type="ARBA" id="ARBA00022676"/>
    </source>
</evidence>
<comment type="similarity">
    <text evidence="2 5">Belongs to the glycosyltransferase 8 family.</text>
</comment>
<evidence type="ECO:0000256" key="4">
    <source>
        <dbReference type="ARBA" id="ARBA00022679"/>
    </source>
</evidence>
<dbReference type="Pfam" id="PF01501">
    <property type="entry name" value="Glyco_transf_8"/>
    <property type="match status" value="1"/>
</dbReference>
<keyword evidence="3" id="KW-0328">Glycosyltransferase</keyword>
<dbReference type="EC" id="2.4.1.-" evidence="5"/>
<comment type="pathway">
    <text evidence="1">Glycan metabolism; pectin biosynthesis.</text>
</comment>
<evidence type="ECO:0000256" key="5">
    <source>
        <dbReference type="RuleBase" id="RU362027"/>
    </source>
</evidence>
<evidence type="ECO:0000256" key="6">
    <source>
        <dbReference type="SAM" id="MobiDB-lite"/>
    </source>
</evidence>
<organism evidence="7 8">
    <name type="scientific">Canna indica</name>
    <name type="common">Indian-shot</name>
    <dbReference type="NCBI Taxonomy" id="4628"/>
    <lineage>
        <taxon>Eukaryota</taxon>
        <taxon>Viridiplantae</taxon>
        <taxon>Streptophyta</taxon>
        <taxon>Embryophyta</taxon>
        <taxon>Tracheophyta</taxon>
        <taxon>Spermatophyta</taxon>
        <taxon>Magnoliopsida</taxon>
        <taxon>Liliopsida</taxon>
        <taxon>Zingiberales</taxon>
        <taxon>Cannaceae</taxon>
        <taxon>Canna</taxon>
    </lineage>
</organism>
<dbReference type="PANTHER" id="PTHR13778:SF13">
    <property type="entry name" value="GALACTURONOSYLTRANSFERASE-LIKE 3-RELATED"/>
    <property type="match status" value="1"/>
</dbReference>
<dbReference type="InterPro" id="IPR002495">
    <property type="entry name" value="Glyco_trans_8"/>
</dbReference>
<dbReference type="GO" id="GO:0005794">
    <property type="term" value="C:Golgi apparatus"/>
    <property type="evidence" value="ECO:0007669"/>
    <property type="project" value="TreeGrafter"/>
</dbReference>